<accession>A0A4J2ER46</accession>
<name>A0A4J2ER46_STREE</name>
<dbReference type="InterPro" id="IPR027805">
    <property type="entry name" value="Transposase_HTH_dom"/>
</dbReference>
<dbReference type="Pfam" id="PF13613">
    <property type="entry name" value="HTH_Tnp_4"/>
    <property type="match status" value="1"/>
</dbReference>
<feature type="domain" description="Transposase Helix-turn-helix" evidence="1">
    <location>
        <begin position="48"/>
        <end position="97"/>
    </location>
</feature>
<dbReference type="EMBL" id="CAATIN010000007">
    <property type="protein sequence ID" value="VNQ68885.1"/>
    <property type="molecule type" value="Genomic_DNA"/>
</dbReference>
<evidence type="ECO:0000313" key="2">
    <source>
        <dbReference type="EMBL" id="VNP41987.1"/>
    </source>
</evidence>
<protein>
    <submittedName>
        <fullName evidence="3">IS1381, transposase OrfA</fullName>
    </submittedName>
</protein>
<evidence type="ECO:0000313" key="3">
    <source>
        <dbReference type="EMBL" id="VNQ68885.1"/>
    </source>
</evidence>
<proteinExistence type="predicted"/>
<gene>
    <name evidence="3" type="ORF">SAMEA2658750_01346</name>
    <name evidence="2" type="ORF">SAMEA3208857_00058</name>
</gene>
<sequence>MNDEASKQLTDARFKRLVGVQRTTFEEMLAVLKTAYQLKHAKGGRKPKLSLEDLLMATLQYVREYRTYEEIATDFGIHESNLIRRSQWVEVTLVQSGFTISRTPLSSEDTVMIIDATEVKINRPKKTISE</sequence>
<organism evidence="3">
    <name type="scientific">Streptococcus pneumoniae</name>
    <dbReference type="NCBI Taxonomy" id="1313"/>
    <lineage>
        <taxon>Bacteria</taxon>
        <taxon>Bacillati</taxon>
        <taxon>Bacillota</taxon>
        <taxon>Bacilli</taxon>
        <taxon>Lactobacillales</taxon>
        <taxon>Streptococcaceae</taxon>
        <taxon>Streptococcus</taxon>
    </lineage>
</organism>
<dbReference type="EMBL" id="CAATGI010000001">
    <property type="protein sequence ID" value="VNP41987.1"/>
    <property type="molecule type" value="Genomic_DNA"/>
</dbReference>
<evidence type="ECO:0000259" key="1">
    <source>
        <dbReference type="Pfam" id="PF13613"/>
    </source>
</evidence>
<dbReference type="AlphaFoldDB" id="A0A4J2ER46"/>
<reference evidence="3" key="1">
    <citation type="submission" date="2019-04" db="EMBL/GenBank/DDBJ databases">
        <authorList>
            <consortium name="Pathogen Informatics"/>
        </authorList>
    </citation>
    <scope>NUCLEOTIDE SEQUENCE</scope>
    <source>
        <strain evidence="3">GPSC33</strain>
    </source>
</reference>